<organism evidence="3 4">
    <name type="scientific">Pseudallescheria apiosperma</name>
    <name type="common">Scedosporium apiospermum</name>
    <dbReference type="NCBI Taxonomy" id="563466"/>
    <lineage>
        <taxon>Eukaryota</taxon>
        <taxon>Fungi</taxon>
        <taxon>Dikarya</taxon>
        <taxon>Ascomycota</taxon>
        <taxon>Pezizomycotina</taxon>
        <taxon>Sordariomycetes</taxon>
        <taxon>Hypocreomycetidae</taxon>
        <taxon>Microascales</taxon>
        <taxon>Microascaceae</taxon>
        <taxon>Scedosporium</taxon>
    </lineage>
</organism>
<dbReference type="InterPro" id="IPR003615">
    <property type="entry name" value="HNH_nuc"/>
</dbReference>
<evidence type="ECO:0000259" key="2">
    <source>
        <dbReference type="Pfam" id="PF13391"/>
    </source>
</evidence>
<evidence type="ECO:0000313" key="4">
    <source>
        <dbReference type="Proteomes" id="UP000028545"/>
    </source>
</evidence>
<reference evidence="3 4" key="1">
    <citation type="journal article" date="2014" name="Genome Announc.">
        <title>Draft genome sequence of the pathogenic fungus Scedosporium apiospermum.</title>
        <authorList>
            <person name="Vandeputte P."/>
            <person name="Ghamrawi S."/>
            <person name="Rechenmann M."/>
            <person name="Iltis A."/>
            <person name="Giraud S."/>
            <person name="Fleury M."/>
            <person name="Thornton C."/>
            <person name="Delhaes L."/>
            <person name="Meyer W."/>
            <person name="Papon N."/>
            <person name="Bouchara J.P."/>
        </authorList>
    </citation>
    <scope>NUCLEOTIDE SEQUENCE [LARGE SCALE GENOMIC DNA]</scope>
    <source>
        <strain evidence="3 4">IHEM 14462</strain>
    </source>
</reference>
<dbReference type="VEuPathDB" id="FungiDB:SAPIO_CDS1603"/>
<accession>A0A084GEN2</accession>
<dbReference type="KEGG" id="sapo:SAPIO_CDS1603"/>
<dbReference type="EMBL" id="JOWA01000066">
    <property type="protein sequence ID" value="KEZ45794.1"/>
    <property type="molecule type" value="Genomic_DNA"/>
</dbReference>
<gene>
    <name evidence="3" type="ORF">SAPIO_CDS1603</name>
</gene>
<feature type="compositionally biased region" description="Low complexity" evidence="1">
    <location>
        <begin position="1"/>
        <end position="10"/>
    </location>
</feature>
<evidence type="ECO:0000313" key="3">
    <source>
        <dbReference type="EMBL" id="KEZ45794.1"/>
    </source>
</evidence>
<dbReference type="RefSeq" id="XP_016645593.1">
    <property type="nucleotide sequence ID" value="XM_016784836.1"/>
</dbReference>
<feature type="domain" description="HNH nuclease" evidence="2">
    <location>
        <begin position="120"/>
        <end position="179"/>
    </location>
</feature>
<dbReference type="Proteomes" id="UP000028545">
    <property type="component" value="Unassembled WGS sequence"/>
</dbReference>
<dbReference type="AlphaFoldDB" id="A0A084GEN2"/>
<dbReference type="OMA" id="HIIRVQM"/>
<proteinExistence type="predicted"/>
<sequence>MATIPVARPAAPAPLPNPPSTQKTIQFLHPGYQARWNRLFFLPRVDPTGPGALKGVHHETALTACQIVAGSIGNGQLCIDKRGERPVTVAQEPILTLDEYYFVLNDDVIQSPVSPDGDRCAVTNHNYALKKAHIVPKEEHEWYQKMGMQLYSFLNLEGNRIHLRADIHRCYDDRDFVIVPKRLRNPQGGGLARRTFVVHYLGQHPNAELETLYHNLPVQHICATTRETHFARFAWAILQFVKDFITVGQRRVVRRLGSDGVVRVEEVSGLELQRRYGGGGEHIASPLHPRKRAKAEMEEEEEEEDEE</sequence>
<feature type="region of interest" description="Disordered" evidence="1">
    <location>
        <begin position="1"/>
        <end position="20"/>
    </location>
</feature>
<dbReference type="Pfam" id="PF13391">
    <property type="entry name" value="HNH_2"/>
    <property type="match status" value="1"/>
</dbReference>
<comment type="caution">
    <text evidence="3">The sequence shown here is derived from an EMBL/GenBank/DDBJ whole genome shotgun (WGS) entry which is preliminary data.</text>
</comment>
<dbReference type="HOGENOM" id="CLU_030288_0_0_1"/>
<protein>
    <recommendedName>
        <fullName evidence="2">HNH nuclease domain-containing protein</fullName>
    </recommendedName>
</protein>
<feature type="compositionally biased region" description="Acidic residues" evidence="1">
    <location>
        <begin position="297"/>
        <end position="307"/>
    </location>
</feature>
<dbReference type="OrthoDB" id="4583602at2759"/>
<evidence type="ECO:0000256" key="1">
    <source>
        <dbReference type="SAM" id="MobiDB-lite"/>
    </source>
</evidence>
<dbReference type="GeneID" id="27720675"/>
<keyword evidence="4" id="KW-1185">Reference proteome</keyword>
<feature type="region of interest" description="Disordered" evidence="1">
    <location>
        <begin position="277"/>
        <end position="307"/>
    </location>
</feature>
<name>A0A084GEN2_PSEDA</name>